<dbReference type="Gene3D" id="3.30.420.10">
    <property type="entry name" value="Ribonuclease H-like superfamily/Ribonuclease H"/>
    <property type="match status" value="1"/>
</dbReference>
<sequence length="286" mass="33573">NLGAPEVVKVLEDFGVRLRRSSEYYPKGNSIAERVHRTLHHLARAFSLRTPNDIRREAGKLVYVYNSRPHKALGNRSPFMVLFGRDPYVMKSGRYDLHELYSIWDDVRTQQAWQHRNNKIYYDRRNRVQERSGIDYCEGRKVLLYTKRVGGMGVDHKLSDAWQVGWWILNSPSPKHPNTIITDGKSKRLVNLRYVKLDELHHPHGSDIQEIPRKGELEPRSSCPTYEADIESIKANEEVQREGVQLQVDEAREEGFRFYEDEGQQQLRRSQRVKRPVQRLSFGLHN</sequence>
<name>A0A7J6SM44_PEROL</name>
<gene>
    <name evidence="3" type="ORF">FOZ63_006811</name>
</gene>
<protein>
    <recommendedName>
        <fullName evidence="2">Integrase catalytic domain-containing protein</fullName>
    </recommendedName>
</protein>
<keyword evidence="4" id="KW-1185">Reference proteome</keyword>
<feature type="domain" description="Integrase catalytic" evidence="2">
    <location>
        <begin position="1"/>
        <end position="86"/>
    </location>
</feature>
<proteinExistence type="predicted"/>
<dbReference type="AlphaFoldDB" id="A0A7J6SM44"/>
<dbReference type="GO" id="GO:0003676">
    <property type="term" value="F:nucleic acid binding"/>
    <property type="evidence" value="ECO:0007669"/>
    <property type="project" value="InterPro"/>
</dbReference>
<dbReference type="InterPro" id="IPR012337">
    <property type="entry name" value="RNaseH-like_sf"/>
</dbReference>
<dbReference type="InterPro" id="IPR001584">
    <property type="entry name" value="Integrase_cat-core"/>
</dbReference>
<dbReference type="PANTHER" id="PTHR37984:SF15">
    <property type="entry name" value="INTEGRASE CATALYTIC DOMAIN-CONTAINING PROTEIN"/>
    <property type="match status" value="1"/>
</dbReference>
<dbReference type="EMBL" id="JABANO010017203">
    <property type="protein sequence ID" value="KAF4733911.1"/>
    <property type="molecule type" value="Genomic_DNA"/>
</dbReference>
<feature type="non-terminal residue" evidence="3">
    <location>
        <position position="286"/>
    </location>
</feature>
<dbReference type="Proteomes" id="UP000553632">
    <property type="component" value="Unassembled WGS sequence"/>
</dbReference>
<dbReference type="OMA" id="HELYSIW"/>
<evidence type="ECO:0000313" key="4">
    <source>
        <dbReference type="Proteomes" id="UP000553632"/>
    </source>
</evidence>
<feature type="non-terminal residue" evidence="3">
    <location>
        <position position="1"/>
    </location>
</feature>
<comment type="caution">
    <text evidence="3">The sequence shown here is derived from an EMBL/GenBank/DDBJ whole genome shotgun (WGS) entry which is preliminary data.</text>
</comment>
<dbReference type="InterPro" id="IPR050951">
    <property type="entry name" value="Retrovirus_Pol_polyprotein"/>
</dbReference>
<evidence type="ECO:0000256" key="1">
    <source>
        <dbReference type="SAM" id="MobiDB-lite"/>
    </source>
</evidence>
<dbReference type="InterPro" id="IPR036397">
    <property type="entry name" value="RNaseH_sf"/>
</dbReference>
<feature type="region of interest" description="Disordered" evidence="1">
    <location>
        <begin position="260"/>
        <end position="286"/>
    </location>
</feature>
<accession>A0A7J6SM44</accession>
<evidence type="ECO:0000313" key="3">
    <source>
        <dbReference type="EMBL" id="KAF4733911.1"/>
    </source>
</evidence>
<dbReference type="SUPFAM" id="SSF53098">
    <property type="entry name" value="Ribonuclease H-like"/>
    <property type="match status" value="1"/>
</dbReference>
<evidence type="ECO:0000259" key="2">
    <source>
        <dbReference type="PROSITE" id="PS50994"/>
    </source>
</evidence>
<dbReference type="PROSITE" id="PS50994">
    <property type="entry name" value="INTEGRASE"/>
    <property type="match status" value="1"/>
</dbReference>
<organism evidence="3 4">
    <name type="scientific">Perkinsus olseni</name>
    <name type="common">Perkinsus atlanticus</name>
    <dbReference type="NCBI Taxonomy" id="32597"/>
    <lineage>
        <taxon>Eukaryota</taxon>
        <taxon>Sar</taxon>
        <taxon>Alveolata</taxon>
        <taxon>Perkinsozoa</taxon>
        <taxon>Perkinsea</taxon>
        <taxon>Perkinsida</taxon>
        <taxon>Perkinsidae</taxon>
        <taxon>Perkinsus</taxon>
    </lineage>
</organism>
<reference evidence="3 4" key="1">
    <citation type="submission" date="2020-04" db="EMBL/GenBank/DDBJ databases">
        <title>Perkinsus olseni comparative genomics.</title>
        <authorList>
            <person name="Bogema D.R."/>
        </authorList>
    </citation>
    <scope>NUCLEOTIDE SEQUENCE [LARGE SCALE GENOMIC DNA]</scope>
    <source>
        <strain evidence="3 4">ATCC PRA-207</strain>
    </source>
</reference>
<dbReference type="GO" id="GO:0015074">
    <property type="term" value="P:DNA integration"/>
    <property type="evidence" value="ECO:0007669"/>
    <property type="project" value="InterPro"/>
</dbReference>
<dbReference type="PANTHER" id="PTHR37984">
    <property type="entry name" value="PROTEIN CBG26694"/>
    <property type="match status" value="1"/>
</dbReference>